<reference evidence="2 3" key="1">
    <citation type="submission" date="2016-10" db="EMBL/GenBank/DDBJ databases">
        <title>Draft genome sequences of four alkaliphilic bacteria belonging to the Anaerobacillus genus.</title>
        <authorList>
            <person name="Bassil N.M."/>
            <person name="Lloyd J.R."/>
        </authorList>
    </citation>
    <scope>NUCLEOTIDE SEQUENCE [LARGE SCALE GENOMIC DNA]</scope>
    <source>
        <strain evidence="2 3">DSM 22531</strain>
    </source>
</reference>
<keyword evidence="1" id="KW-0472">Membrane</keyword>
<keyword evidence="3" id="KW-1185">Reference proteome</keyword>
<proteinExistence type="predicted"/>
<comment type="caution">
    <text evidence="2">The sequence shown here is derived from an EMBL/GenBank/DDBJ whole genome shotgun (WGS) entry which is preliminary data.</text>
</comment>
<sequence length="86" mass="9710">MKEGNNRNLYFNMVLGAIGIVLVFIGTYEFLKVVENLKGLFLIMAGMTIIVHYIYQLEGKVGVSTKTIWIKAAILIGIVLGIFYFY</sequence>
<protein>
    <recommendedName>
        <fullName evidence="4">DUF4181 domain-containing protein</fullName>
    </recommendedName>
</protein>
<keyword evidence="1" id="KW-0812">Transmembrane</keyword>
<evidence type="ECO:0000313" key="3">
    <source>
        <dbReference type="Proteomes" id="UP000180057"/>
    </source>
</evidence>
<evidence type="ECO:0000256" key="1">
    <source>
        <dbReference type="SAM" id="Phobius"/>
    </source>
</evidence>
<accession>A0A1S2M853</accession>
<feature type="transmembrane region" description="Helical" evidence="1">
    <location>
        <begin position="37"/>
        <end position="55"/>
    </location>
</feature>
<organism evidence="2 3">
    <name type="scientific">Anaerobacillus alkalidiazotrophicus</name>
    <dbReference type="NCBI Taxonomy" id="472963"/>
    <lineage>
        <taxon>Bacteria</taxon>
        <taxon>Bacillati</taxon>
        <taxon>Bacillota</taxon>
        <taxon>Bacilli</taxon>
        <taxon>Bacillales</taxon>
        <taxon>Bacillaceae</taxon>
        <taxon>Anaerobacillus</taxon>
    </lineage>
</organism>
<dbReference type="RefSeq" id="WP_071389309.1">
    <property type="nucleotide sequence ID" value="NZ_MLQS01000008.1"/>
</dbReference>
<dbReference type="Proteomes" id="UP000180057">
    <property type="component" value="Unassembled WGS sequence"/>
</dbReference>
<dbReference type="STRING" id="472963.BKP45_08535"/>
<dbReference type="AlphaFoldDB" id="A0A1S2M853"/>
<gene>
    <name evidence="2" type="ORF">BKP45_08535</name>
</gene>
<feature type="transmembrane region" description="Helical" evidence="1">
    <location>
        <begin position="67"/>
        <end position="85"/>
    </location>
</feature>
<dbReference type="OrthoDB" id="2428552at2"/>
<name>A0A1S2M853_9BACI</name>
<evidence type="ECO:0000313" key="2">
    <source>
        <dbReference type="EMBL" id="OIJ20680.1"/>
    </source>
</evidence>
<dbReference type="EMBL" id="MLQS01000008">
    <property type="protein sequence ID" value="OIJ20680.1"/>
    <property type="molecule type" value="Genomic_DNA"/>
</dbReference>
<feature type="transmembrane region" description="Helical" evidence="1">
    <location>
        <begin position="9"/>
        <end position="31"/>
    </location>
</feature>
<evidence type="ECO:0008006" key="4">
    <source>
        <dbReference type="Google" id="ProtNLM"/>
    </source>
</evidence>
<keyword evidence="1" id="KW-1133">Transmembrane helix</keyword>